<keyword evidence="1" id="KW-0732">Signal</keyword>
<comment type="caution">
    <text evidence="2">The sequence shown here is derived from an EMBL/GenBank/DDBJ whole genome shotgun (WGS) entry which is preliminary data.</text>
</comment>
<evidence type="ECO:0000313" key="3">
    <source>
        <dbReference type="Proteomes" id="UP001642540"/>
    </source>
</evidence>
<feature type="chain" id="PRO_5045116288" evidence="1">
    <location>
        <begin position="16"/>
        <end position="153"/>
    </location>
</feature>
<organism evidence="2 3">
    <name type="scientific">Orchesella dallaii</name>
    <dbReference type="NCBI Taxonomy" id="48710"/>
    <lineage>
        <taxon>Eukaryota</taxon>
        <taxon>Metazoa</taxon>
        <taxon>Ecdysozoa</taxon>
        <taxon>Arthropoda</taxon>
        <taxon>Hexapoda</taxon>
        <taxon>Collembola</taxon>
        <taxon>Entomobryomorpha</taxon>
        <taxon>Entomobryoidea</taxon>
        <taxon>Orchesellidae</taxon>
        <taxon>Orchesellinae</taxon>
        <taxon>Orchesella</taxon>
    </lineage>
</organism>
<name>A0ABP1PS83_9HEXA</name>
<accession>A0ABP1PS83</accession>
<sequence>MKIAIAFALITACIAATYRAPITHAPDYTAVGLKVNDVLEAIIIGFNQIKIIANNDNPAVGYIISRKLDVANVQAVEVYERARAAIAAQSLTVAQAKGLISELTDIVFGVLNDTQDERLQLSTTASNQITDHFFGTYAAVPRLGHEIYALLAQ</sequence>
<proteinExistence type="predicted"/>
<dbReference type="EMBL" id="CAXLJM020000004">
    <property type="protein sequence ID" value="CAL8070512.1"/>
    <property type="molecule type" value="Genomic_DNA"/>
</dbReference>
<keyword evidence="3" id="KW-1185">Reference proteome</keyword>
<protein>
    <submittedName>
        <fullName evidence="2">Uncharacterized protein</fullName>
    </submittedName>
</protein>
<dbReference type="Proteomes" id="UP001642540">
    <property type="component" value="Unassembled WGS sequence"/>
</dbReference>
<evidence type="ECO:0000313" key="2">
    <source>
        <dbReference type="EMBL" id="CAL8070512.1"/>
    </source>
</evidence>
<evidence type="ECO:0000256" key="1">
    <source>
        <dbReference type="SAM" id="SignalP"/>
    </source>
</evidence>
<gene>
    <name evidence="2" type="ORF">ODALV1_LOCUS1276</name>
</gene>
<feature type="signal peptide" evidence="1">
    <location>
        <begin position="1"/>
        <end position="15"/>
    </location>
</feature>
<reference evidence="2 3" key="1">
    <citation type="submission" date="2024-08" db="EMBL/GenBank/DDBJ databases">
        <authorList>
            <person name="Cucini C."/>
            <person name="Frati F."/>
        </authorList>
    </citation>
    <scope>NUCLEOTIDE SEQUENCE [LARGE SCALE GENOMIC DNA]</scope>
</reference>